<dbReference type="Pfam" id="PF25673">
    <property type="entry name" value="Terminase_7"/>
    <property type="match status" value="1"/>
</dbReference>
<evidence type="ECO:0000313" key="2">
    <source>
        <dbReference type="EMBL" id="MEE6310907.1"/>
    </source>
</evidence>
<proteinExistence type="predicted"/>
<sequence>MRNRSEDNMPGDYNRPADERRAASNAAPVIVLRGERQVVIPGPVDDWHPTASDMWLALMDSPQASIMTSVDWAYARFCFGELSAYLNGEYASRGRTKGKSAVALETVDRLLRGVIIPPADRLRLRIAIEPPPPPAPRELTLDELMGELEAEERKLGDG</sequence>
<feature type="region of interest" description="Disordered" evidence="1">
    <location>
        <begin position="1"/>
        <end position="20"/>
    </location>
</feature>
<gene>
    <name evidence="2" type="ORF">V1634_29110</name>
</gene>
<dbReference type="EMBL" id="JAZGQL010000029">
    <property type="protein sequence ID" value="MEE6310907.1"/>
    <property type="molecule type" value="Genomic_DNA"/>
</dbReference>
<comment type="caution">
    <text evidence="2">The sequence shown here is derived from an EMBL/GenBank/DDBJ whole genome shotgun (WGS) entry which is preliminary data.</text>
</comment>
<dbReference type="RefSeq" id="WP_331210929.1">
    <property type="nucleotide sequence ID" value="NZ_JAZGQL010000029.1"/>
</dbReference>
<organism evidence="2 3">
    <name type="scientific">Plantactinospora veratri</name>
    <dbReference type="NCBI Taxonomy" id="1436122"/>
    <lineage>
        <taxon>Bacteria</taxon>
        <taxon>Bacillati</taxon>
        <taxon>Actinomycetota</taxon>
        <taxon>Actinomycetes</taxon>
        <taxon>Micromonosporales</taxon>
        <taxon>Micromonosporaceae</taxon>
        <taxon>Plantactinospora</taxon>
    </lineage>
</organism>
<dbReference type="InterPro" id="IPR057972">
    <property type="entry name" value="Terminase_7"/>
</dbReference>
<name>A0ABU7SMW4_9ACTN</name>
<keyword evidence="3" id="KW-1185">Reference proteome</keyword>
<evidence type="ECO:0000256" key="1">
    <source>
        <dbReference type="SAM" id="MobiDB-lite"/>
    </source>
</evidence>
<dbReference type="Proteomes" id="UP001339911">
    <property type="component" value="Unassembled WGS sequence"/>
</dbReference>
<accession>A0ABU7SMW4</accession>
<reference evidence="2 3" key="1">
    <citation type="submission" date="2024-01" db="EMBL/GenBank/DDBJ databases">
        <title>Genome insights into Plantactinospora veratri sp. nov.</title>
        <authorList>
            <person name="Wang L."/>
        </authorList>
    </citation>
    <scope>NUCLEOTIDE SEQUENCE [LARGE SCALE GENOMIC DNA]</scope>
    <source>
        <strain evidence="2 3">NEAU-FHS4</strain>
    </source>
</reference>
<protein>
    <submittedName>
        <fullName evidence="2">Uncharacterized protein</fullName>
    </submittedName>
</protein>
<evidence type="ECO:0000313" key="3">
    <source>
        <dbReference type="Proteomes" id="UP001339911"/>
    </source>
</evidence>